<sequence>MTVTRSNTGPIVVKNGVLASVLKVILLKTGFPCGQRSRLDLKSDHTVAEGQSVEAYFHSFGIRDKASRQWQGSSMSRLKIACLTWSLERTKWQK</sequence>
<dbReference type="AlphaFoldDB" id="A0A8H7E2H6"/>
<gene>
    <name evidence="1" type="ORF">GJ744_009545</name>
</gene>
<dbReference type="Proteomes" id="UP000606974">
    <property type="component" value="Unassembled WGS sequence"/>
</dbReference>
<evidence type="ECO:0000313" key="2">
    <source>
        <dbReference type="Proteomes" id="UP000606974"/>
    </source>
</evidence>
<accession>A0A8H7E2H6</accession>
<proteinExistence type="predicted"/>
<protein>
    <submittedName>
        <fullName evidence="1">Uncharacterized protein</fullName>
    </submittedName>
</protein>
<organism evidence="1 2">
    <name type="scientific">Endocarpon pusillum</name>
    <dbReference type="NCBI Taxonomy" id="364733"/>
    <lineage>
        <taxon>Eukaryota</taxon>
        <taxon>Fungi</taxon>
        <taxon>Dikarya</taxon>
        <taxon>Ascomycota</taxon>
        <taxon>Pezizomycotina</taxon>
        <taxon>Eurotiomycetes</taxon>
        <taxon>Chaetothyriomycetidae</taxon>
        <taxon>Verrucariales</taxon>
        <taxon>Verrucariaceae</taxon>
        <taxon>Endocarpon</taxon>
    </lineage>
</organism>
<comment type="caution">
    <text evidence="1">The sequence shown here is derived from an EMBL/GenBank/DDBJ whole genome shotgun (WGS) entry which is preliminary data.</text>
</comment>
<name>A0A8H7E2H6_9EURO</name>
<dbReference type="EMBL" id="JAACFV010000058">
    <property type="protein sequence ID" value="KAF7508104.1"/>
    <property type="molecule type" value="Genomic_DNA"/>
</dbReference>
<keyword evidence="2" id="KW-1185">Reference proteome</keyword>
<reference evidence="1" key="1">
    <citation type="submission" date="2020-02" db="EMBL/GenBank/DDBJ databases">
        <authorList>
            <person name="Palmer J.M."/>
        </authorList>
    </citation>
    <scope>NUCLEOTIDE SEQUENCE</scope>
    <source>
        <strain evidence="1">EPUS1.4</strain>
        <tissue evidence="1">Thallus</tissue>
    </source>
</reference>
<evidence type="ECO:0000313" key="1">
    <source>
        <dbReference type="EMBL" id="KAF7508104.1"/>
    </source>
</evidence>